<dbReference type="AlphaFoldDB" id="A0A395IF13"/>
<organism evidence="1 2">
    <name type="scientific">Aspergillus homomorphus (strain CBS 101889)</name>
    <dbReference type="NCBI Taxonomy" id="1450537"/>
    <lineage>
        <taxon>Eukaryota</taxon>
        <taxon>Fungi</taxon>
        <taxon>Dikarya</taxon>
        <taxon>Ascomycota</taxon>
        <taxon>Pezizomycotina</taxon>
        <taxon>Eurotiomycetes</taxon>
        <taxon>Eurotiomycetidae</taxon>
        <taxon>Eurotiales</taxon>
        <taxon>Aspergillaceae</taxon>
        <taxon>Aspergillus</taxon>
        <taxon>Aspergillus subgen. Circumdati</taxon>
    </lineage>
</organism>
<name>A0A395IF13_ASPHC</name>
<gene>
    <name evidence="1" type="ORF">BO97DRAFT_14148</name>
</gene>
<dbReference type="RefSeq" id="XP_025556912.1">
    <property type="nucleotide sequence ID" value="XM_025690106.1"/>
</dbReference>
<accession>A0A395IF13</accession>
<protein>
    <submittedName>
        <fullName evidence="1">Uncharacterized protein</fullName>
    </submittedName>
</protein>
<evidence type="ECO:0000313" key="2">
    <source>
        <dbReference type="Proteomes" id="UP000248961"/>
    </source>
</evidence>
<reference evidence="1 2" key="1">
    <citation type="submission" date="2018-02" db="EMBL/GenBank/DDBJ databases">
        <title>The genomes of Aspergillus section Nigri reveals drivers in fungal speciation.</title>
        <authorList>
            <consortium name="DOE Joint Genome Institute"/>
            <person name="Vesth T.C."/>
            <person name="Nybo J."/>
            <person name="Theobald S."/>
            <person name="Brandl J."/>
            <person name="Frisvad J.C."/>
            <person name="Nielsen K.F."/>
            <person name="Lyhne E.K."/>
            <person name="Kogle M.E."/>
            <person name="Kuo A."/>
            <person name="Riley R."/>
            <person name="Clum A."/>
            <person name="Nolan M."/>
            <person name="Lipzen A."/>
            <person name="Salamov A."/>
            <person name="Henrissat B."/>
            <person name="Wiebenga A."/>
            <person name="De vries R.P."/>
            <person name="Grigoriev I.V."/>
            <person name="Mortensen U.H."/>
            <person name="Andersen M.R."/>
            <person name="Baker S.E."/>
        </authorList>
    </citation>
    <scope>NUCLEOTIDE SEQUENCE [LARGE SCALE GENOMIC DNA]</scope>
    <source>
        <strain evidence="1 2">CBS 101889</strain>
    </source>
</reference>
<evidence type="ECO:0000313" key="1">
    <source>
        <dbReference type="EMBL" id="RAL17758.1"/>
    </source>
</evidence>
<dbReference type="Proteomes" id="UP000248961">
    <property type="component" value="Unassembled WGS sequence"/>
</dbReference>
<keyword evidence="2" id="KW-1185">Reference proteome</keyword>
<sequence length="158" mass="17591">MVSVPVKITLDEIYLSLLLLARPTGFVDRRNAVNLTRQKRRLALVSGSRITVLSACQCLPGSEGAADEYAWKVVDRHMQRLLIAYPIIFQRDYHRVPGPRCSTGAIVGQLLLFIAASQPQIARLGQDGGPTLEFRDCSVLRRLNMAGPDEKWIGSDHH</sequence>
<proteinExistence type="predicted"/>
<dbReference type="VEuPathDB" id="FungiDB:BO97DRAFT_14148"/>
<dbReference type="EMBL" id="KZ824267">
    <property type="protein sequence ID" value="RAL17758.1"/>
    <property type="molecule type" value="Genomic_DNA"/>
</dbReference>
<dbReference type="GeneID" id="37194395"/>